<keyword evidence="5" id="KW-0472">Membrane</keyword>
<organism evidence="7 8">
    <name type="scientific">Rhizobium straminoryzae</name>
    <dbReference type="NCBI Taxonomy" id="1387186"/>
    <lineage>
        <taxon>Bacteria</taxon>
        <taxon>Pseudomonadati</taxon>
        <taxon>Pseudomonadota</taxon>
        <taxon>Alphaproteobacteria</taxon>
        <taxon>Hyphomicrobiales</taxon>
        <taxon>Rhizobiaceae</taxon>
        <taxon>Rhizobium/Agrobacterium group</taxon>
        <taxon>Rhizobium</taxon>
    </lineage>
</organism>
<keyword evidence="8" id="KW-1185">Reference proteome</keyword>
<proteinExistence type="predicted"/>
<dbReference type="PANTHER" id="PTHR34697">
    <property type="entry name" value="PHOSPHATIDYLGLYCEROL LYSYLTRANSFERASE"/>
    <property type="match status" value="1"/>
</dbReference>
<sequence length="437" mass="47956">MEPLSADRDLIMPTLPGAPTMARISALWQECRSGLRDLCGLVSRASLLALVAAVVVCVYMEEILLALRLVGAPAIGHHTGTTLSLTLIAGAWAGRRMMQPERRRSRRPSASDLATACEILARQPNASAGLVRLGDKQLLFSAARDAFIMYAVQGKSQVALFDPVGPQEAWPELVRAFADDARRHGRRAVFYQVSPAFLPMAVDCDLRPYKLGEQAVVDLTRFSMKGGEWLKLRRSINRAERDGLEFSLLTPQEVLPLLGELRQISDAWLAAHNAAEKGFSLGTFQNGYLAESPVALVRFQGRIVAFANLLTASSTGDAFIDLMRHIPGTHRGLMDFLFVRLMETLKDQGFRTLNLGMAPLAGLPTHQGAPLWNHVCRQVFENGERFYNFQGVLAFKSKFDPAWEPRYLAVGGLGLPVASMLDVTLLIAGGLKGVLHR</sequence>
<name>A0A549TC58_9HYPH</name>
<dbReference type="GO" id="GO:0055091">
    <property type="term" value="P:phospholipid homeostasis"/>
    <property type="evidence" value="ECO:0007669"/>
    <property type="project" value="TreeGrafter"/>
</dbReference>
<evidence type="ECO:0000256" key="3">
    <source>
        <dbReference type="ARBA" id="ARBA00022692"/>
    </source>
</evidence>
<dbReference type="RefSeq" id="WP_143125013.1">
    <property type="nucleotide sequence ID" value="NZ_VJMG01000021.1"/>
</dbReference>
<reference evidence="7 8" key="1">
    <citation type="submission" date="2019-07" db="EMBL/GenBank/DDBJ databases">
        <title>Ln-dependent methylotrophs.</title>
        <authorList>
            <person name="Tani A."/>
        </authorList>
    </citation>
    <scope>NUCLEOTIDE SEQUENCE [LARGE SCALE GENOMIC DNA]</scope>
    <source>
        <strain evidence="7 8">SM12</strain>
    </source>
</reference>
<keyword evidence="4" id="KW-1133">Transmembrane helix</keyword>
<evidence type="ECO:0000256" key="1">
    <source>
        <dbReference type="ARBA" id="ARBA00004651"/>
    </source>
</evidence>
<dbReference type="InterPro" id="IPR024320">
    <property type="entry name" value="LPG_synthase_C"/>
</dbReference>
<evidence type="ECO:0000313" key="7">
    <source>
        <dbReference type="EMBL" id="TRL39434.1"/>
    </source>
</evidence>
<gene>
    <name evidence="7" type="ORF">FNA46_09850</name>
</gene>
<dbReference type="Proteomes" id="UP000316801">
    <property type="component" value="Unassembled WGS sequence"/>
</dbReference>
<protein>
    <submittedName>
        <fullName evidence="7">Bifunctional lysylphosphatidylglycerol flippase/synthetase MprF</fullName>
    </submittedName>
</protein>
<dbReference type="SUPFAM" id="SSF55729">
    <property type="entry name" value="Acyl-CoA N-acyltransferases (Nat)"/>
    <property type="match status" value="1"/>
</dbReference>
<evidence type="ECO:0000256" key="2">
    <source>
        <dbReference type="ARBA" id="ARBA00022475"/>
    </source>
</evidence>
<feature type="domain" description="Phosphatidylglycerol lysyltransferase C-terminal" evidence="6">
    <location>
        <begin position="119"/>
        <end position="409"/>
    </location>
</feature>
<comment type="subcellular location">
    <subcellularLocation>
        <location evidence="1">Cell membrane</location>
        <topology evidence="1">Multi-pass membrane protein</topology>
    </subcellularLocation>
</comment>
<evidence type="ECO:0000259" key="6">
    <source>
        <dbReference type="Pfam" id="PF09924"/>
    </source>
</evidence>
<keyword evidence="3" id="KW-0812">Transmembrane</keyword>
<dbReference type="PANTHER" id="PTHR34697:SF2">
    <property type="entry name" value="PHOSPHATIDYLGLYCEROL LYSYLTRANSFERASE"/>
    <property type="match status" value="1"/>
</dbReference>
<evidence type="ECO:0000313" key="8">
    <source>
        <dbReference type="Proteomes" id="UP000316801"/>
    </source>
</evidence>
<dbReference type="GO" id="GO:0005886">
    <property type="term" value="C:plasma membrane"/>
    <property type="evidence" value="ECO:0007669"/>
    <property type="project" value="UniProtKB-SubCell"/>
</dbReference>
<dbReference type="AlphaFoldDB" id="A0A549TC58"/>
<accession>A0A549TC58</accession>
<dbReference type="InterPro" id="IPR016181">
    <property type="entry name" value="Acyl_CoA_acyltransferase"/>
</dbReference>
<keyword evidence="2" id="KW-1003">Cell membrane</keyword>
<dbReference type="GO" id="GO:0016755">
    <property type="term" value="F:aminoacyltransferase activity"/>
    <property type="evidence" value="ECO:0007669"/>
    <property type="project" value="TreeGrafter"/>
</dbReference>
<evidence type="ECO:0000256" key="4">
    <source>
        <dbReference type="ARBA" id="ARBA00022989"/>
    </source>
</evidence>
<dbReference type="EMBL" id="VJMG01000021">
    <property type="protein sequence ID" value="TRL39434.1"/>
    <property type="molecule type" value="Genomic_DNA"/>
</dbReference>
<comment type="caution">
    <text evidence="7">The sequence shown here is derived from an EMBL/GenBank/DDBJ whole genome shotgun (WGS) entry which is preliminary data.</text>
</comment>
<evidence type="ECO:0000256" key="5">
    <source>
        <dbReference type="ARBA" id="ARBA00023136"/>
    </source>
</evidence>
<dbReference type="InterPro" id="IPR051211">
    <property type="entry name" value="PG_lysyltransferase"/>
</dbReference>
<dbReference type="Pfam" id="PF09924">
    <property type="entry name" value="LPG_synthase_C"/>
    <property type="match status" value="1"/>
</dbReference>